<reference evidence="7 8" key="1">
    <citation type="submission" date="2020-04" db="EMBL/GenBank/DDBJ databases">
        <title>Plant Genome Project.</title>
        <authorList>
            <person name="Zhang R.-G."/>
        </authorList>
    </citation>
    <scope>NUCLEOTIDE SEQUENCE [LARGE SCALE GENOMIC DNA]</scope>
    <source>
        <strain evidence="7">YNK0</strain>
        <tissue evidence="7">Leaf</tissue>
    </source>
</reference>
<dbReference type="GO" id="GO:0032979">
    <property type="term" value="P:protein insertion into mitochondrial inner membrane from matrix"/>
    <property type="evidence" value="ECO:0007669"/>
    <property type="project" value="TreeGrafter"/>
</dbReference>
<evidence type="ECO:0000313" key="7">
    <source>
        <dbReference type="EMBL" id="KAF8380066.1"/>
    </source>
</evidence>
<dbReference type="Proteomes" id="UP000655225">
    <property type="component" value="Unassembled WGS sequence"/>
</dbReference>
<comment type="subcellular location">
    <subcellularLocation>
        <location evidence="1">Membrane</location>
        <topology evidence="1">Multi-pass membrane protein</topology>
    </subcellularLocation>
</comment>
<proteinExistence type="inferred from homology"/>
<dbReference type="InterPro" id="IPR001708">
    <property type="entry name" value="YidC/ALB3/OXA1/COX18"/>
</dbReference>
<protein>
    <submittedName>
        <fullName evidence="7">Uncharacterized protein</fullName>
    </submittedName>
</protein>
<keyword evidence="3 6" id="KW-0812">Transmembrane</keyword>
<accession>A0A835D3M3</accession>
<dbReference type="GO" id="GO:0005743">
    <property type="term" value="C:mitochondrial inner membrane"/>
    <property type="evidence" value="ECO:0007669"/>
    <property type="project" value="TreeGrafter"/>
</dbReference>
<name>A0A835D3M3_TETSI</name>
<evidence type="ECO:0000256" key="5">
    <source>
        <dbReference type="ARBA" id="ARBA00023136"/>
    </source>
</evidence>
<gene>
    <name evidence="7" type="ORF">HHK36_027536</name>
</gene>
<dbReference type="EMBL" id="JABCRI010000021">
    <property type="protein sequence ID" value="KAF8380066.1"/>
    <property type="molecule type" value="Genomic_DNA"/>
</dbReference>
<sequence length="236" mass="25993">MACRRSISTRVTLLTQRFHPFFSYIIHDDGCKREAPDADPSRRAISNFLQLGSYSSSSDCATAGFGALFRERRCSSFSLQQGLGFSFCRYVSSTIGEGSDKIEYINDVAEVFTEKTVEAVASQAPAVSEVVIAAADSFYPVVGLQYLIDNVHNLTGLNWWASIALTTILIRGATIPLLIQQLKATSKLTVSCTSSFCPLFHLFMCVVRAFSIGNLMHGYNLQSLSIIHLCMVKLHP</sequence>
<comment type="caution">
    <text evidence="7">The sequence shown here is derived from an EMBL/GenBank/DDBJ whole genome shotgun (WGS) entry which is preliminary data.</text>
</comment>
<dbReference type="GO" id="GO:0032977">
    <property type="term" value="F:membrane insertase activity"/>
    <property type="evidence" value="ECO:0007669"/>
    <property type="project" value="InterPro"/>
</dbReference>
<evidence type="ECO:0000256" key="3">
    <source>
        <dbReference type="ARBA" id="ARBA00022692"/>
    </source>
</evidence>
<dbReference type="PANTHER" id="PTHR12428">
    <property type="entry name" value="OXA1"/>
    <property type="match status" value="1"/>
</dbReference>
<dbReference type="AlphaFoldDB" id="A0A835D3M3"/>
<evidence type="ECO:0000256" key="1">
    <source>
        <dbReference type="ARBA" id="ARBA00004141"/>
    </source>
</evidence>
<keyword evidence="4 6" id="KW-1133">Transmembrane helix</keyword>
<evidence type="ECO:0000256" key="4">
    <source>
        <dbReference type="ARBA" id="ARBA00022989"/>
    </source>
</evidence>
<keyword evidence="8" id="KW-1185">Reference proteome</keyword>
<organism evidence="7 8">
    <name type="scientific">Tetracentron sinense</name>
    <name type="common">Spur-leaf</name>
    <dbReference type="NCBI Taxonomy" id="13715"/>
    <lineage>
        <taxon>Eukaryota</taxon>
        <taxon>Viridiplantae</taxon>
        <taxon>Streptophyta</taxon>
        <taxon>Embryophyta</taxon>
        <taxon>Tracheophyta</taxon>
        <taxon>Spermatophyta</taxon>
        <taxon>Magnoliopsida</taxon>
        <taxon>Trochodendrales</taxon>
        <taxon>Trochodendraceae</taxon>
        <taxon>Tetracentron</taxon>
    </lineage>
</organism>
<dbReference type="PANTHER" id="PTHR12428:SF34">
    <property type="entry name" value="MITOCHONDRIAL INNER MEMBRANE PROTEIN OXA1-LIKE"/>
    <property type="match status" value="1"/>
</dbReference>
<feature type="transmembrane region" description="Helical" evidence="6">
    <location>
        <begin position="159"/>
        <end position="179"/>
    </location>
</feature>
<evidence type="ECO:0000313" key="8">
    <source>
        <dbReference type="Proteomes" id="UP000655225"/>
    </source>
</evidence>
<evidence type="ECO:0000256" key="2">
    <source>
        <dbReference type="ARBA" id="ARBA00010583"/>
    </source>
</evidence>
<keyword evidence="5 6" id="KW-0472">Membrane</keyword>
<evidence type="ECO:0000256" key="6">
    <source>
        <dbReference type="SAM" id="Phobius"/>
    </source>
</evidence>
<dbReference type="OMA" id="TGYGFCR"/>
<comment type="similarity">
    <text evidence="2">Belongs to the OXA1/ALB3/YidC (TC 2.A.9.2) family.</text>
</comment>
<dbReference type="OrthoDB" id="2148490at2759"/>